<evidence type="ECO:0000259" key="1">
    <source>
        <dbReference type="Pfam" id="PF07045"/>
    </source>
</evidence>
<evidence type="ECO:0000313" key="2">
    <source>
        <dbReference type="EMBL" id="MCX2975373.1"/>
    </source>
</evidence>
<dbReference type="PANTHER" id="PTHR40257">
    <property type="match status" value="1"/>
</dbReference>
<dbReference type="Proteomes" id="UP001143307">
    <property type="component" value="Unassembled WGS sequence"/>
</dbReference>
<gene>
    <name evidence="2" type="ORF">EYC87_17470</name>
</gene>
<dbReference type="InterPro" id="IPR011008">
    <property type="entry name" value="Dimeric_a/b-barrel"/>
</dbReference>
<dbReference type="PANTHER" id="PTHR40257:SF1">
    <property type="entry name" value="DUF1330 DOMAIN-CONTAINING PROTEIN"/>
    <property type="match status" value="1"/>
</dbReference>
<dbReference type="InterPro" id="IPR010753">
    <property type="entry name" value="DUF1330"/>
</dbReference>
<dbReference type="RefSeq" id="WP_279254012.1">
    <property type="nucleotide sequence ID" value="NZ_SHNP01000007.1"/>
</dbReference>
<proteinExistence type="predicted"/>
<organism evidence="2 3">
    <name type="scientific">Candidatus Seongchinamella marina</name>
    <dbReference type="NCBI Taxonomy" id="2518990"/>
    <lineage>
        <taxon>Bacteria</taxon>
        <taxon>Pseudomonadati</taxon>
        <taxon>Pseudomonadota</taxon>
        <taxon>Gammaproteobacteria</taxon>
        <taxon>Cellvibrionales</taxon>
        <taxon>Halieaceae</taxon>
        <taxon>Seongchinamella</taxon>
    </lineage>
</organism>
<dbReference type="Gene3D" id="3.30.70.100">
    <property type="match status" value="1"/>
</dbReference>
<name>A0ABT3SZE4_9GAMM</name>
<comment type="caution">
    <text evidence="2">The sequence shown here is derived from an EMBL/GenBank/DDBJ whole genome shotgun (WGS) entry which is preliminary data.</text>
</comment>
<keyword evidence="3" id="KW-1185">Reference proteome</keyword>
<dbReference type="EMBL" id="SHNP01000007">
    <property type="protein sequence ID" value="MCX2975373.1"/>
    <property type="molecule type" value="Genomic_DNA"/>
</dbReference>
<dbReference type="Pfam" id="PF07045">
    <property type="entry name" value="DUF1330"/>
    <property type="match status" value="1"/>
</dbReference>
<accession>A0ABT3SZE4</accession>
<evidence type="ECO:0000313" key="3">
    <source>
        <dbReference type="Proteomes" id="UP001143307"/>
    </source>
</evidence>
<reference evidence="2" key="1">
    <citation type="submission" date="2019-02" db="EMBL/GenBank/DDBJ databases">
        <authorList>
            <person name="Li S.-H."/>
        </authorList>
    </citation>
    <scope>NUCLEOTIDE SEQUENCE</scope>
    <source>
        <strain evidence="2">IMCC8485</strain>
    </source>
</reference>
<protein>
    <submittedName>
        <fullName evidence="2">DUF1330 domain-containing protein</fullName>
    </submittedName>
</protein>
<sequence>MNVENKLVANKEQIRGFMKEDAGTPVHMVNLLKFKDKAEYEDGRETDLTGQQAYAIYSAEIKGHIEKVGGQIVFEGQVSQLLVGEVEDLWDMIAVVRYPDVQAMVKMTSDPAYSEIAIHRIAGLEGQLNIKTLEGPLTP</sequence>
<feature type="domain" description="DUF1330" evidence="1">
    <location>
        <begin position="46"/>
        <end position="128"/>
    </location>
</feature>
<dbReference type="SUPFAM" id="SSF54909">
    <property type="entry name" value="Dimeric alpha+beta barrel"/>
    <property type="match status" value="1"/>
</dbReference>